<dbReference type="GO" id="GO:0005524">
    <property type="term" value="F:ATP binding"/>
    <property type="evidence" value="ECO:0007669"/>
    <property type="project" value="UniProtKB-KW"/>
</dbReference>
<dbReference type="GO" id="GO:0055085">
    <property type="term" value="P:transmembrane transport"/>
    <property type="evidence" value="ECO:0007669"/>
    <property type="project" value="UniProtKB-ARBA"/>
</dbReference>
<dbReference type="AlphaFoldDB" id="A0A239N263"/>
<evidence type="ECO:0000256" key="4">
    <source>
        <dbReference type="ARBA" id="ARBA00022840"/>
    </source>
</evidence>
<dbReference type="NCBIfam" id="TIGR01727">
    <property type="entry name" value="oligo_HPY"/>
    <property type="match status" value="1"/>
</dbReference>
<feature type="domain" description="ABC transporter" evidence="6">
    <location>
        <begin position="12"/>
        <end position="262"/>
    </location>
</feature>
<dbReference type="RefSeq" id="WP_089252217.1">
    <property type="nucleotide sequence ID" value="NZ_FZOW01000027.1"/>
</dbReference>
<dbReference type="SMART" id="SM00382">
    <property type="entry name" value="AAA"/>
    <property type="match status" value="1"/>
</dbReference>
<dbReference type="InterPro" id="IPR017871">
    <property type="entry name" value="ABC_transporter-like_CS"/>
</dbReference>
<evidence type="ECO:0000313" key="7">
    <source>
        <dbReference type="EMBL" id="SNT48573.1"/>
    </source>
</evidence>
<dbReference type="PANTHER" id="PTHR43776:SF7">
    <property type="entry name" value="D,D-DIPEPTIDE TRANSPORT ATP-BINDING PROTEIN DDPF-RELATED"/>
    <property type="match status" value="1"/>
</dbReference>
<keyword evidence="2" id="KW-0813">Transport</keyword>
<dbReference type="FunFam" id="3.40.50.300:FF:000016">
    <property type="entry name" value="Oligopeptide ABC transporter ATP-binding component"/>
    <property type="match status" value="1"/>
</dbReference>
<comment type="similarity">
    <text evidence="1">Belongs to the ABC transporter superfamily.</text>
</comment>
<keyword evidence="3" id="KW-0547">Nucleotide-binding</keyword>
<evidence type="ECO:0000313" key="8">
    <source>
        <dbReference type="Proteomes" id="UP000198327"/>
    </source>
</evidence>
<dbReference type="EMBL" id="FZOW01000027">
    <property type="protein sequence ID" value="SNT48573.1"/>
    <property type="molecule type" value="Genomic_DNA"/>
</dbReference>
<proteinExistence type="inferred from homology"/>
<name>A0A239N263_9NOCA</name>
<evidence type="ECO:0000256" key="1">
    <source>
        <dbReference type="ARBA" id="ARBA00005417"/>
    </source>
</evidence>
<reference evidence="8" key="1">
    <citation type="submission" date="2017-06" db="EMBL/GenBank/DDBJ databases">
        <authorList>
            <person name="Varghese N."/>
            <person name="Submissions S."/>
        </authorList>
    </citation>
    <scope>NUCLEOTIDE SEQUENCE [LARGE SCALE GENOMIC DNA]</scope>
    <source>
        <strain evidence="8">JCM 23211</strain>
    </source>
</reference>
<dbReference type="Pfam" id="PF00005">
    <property type="entry name" value="ABC_tran"/>
    <property type="match status" value="1"/>
</dbReference>
<dbReference type="Gene3D" id="3.40.50.300">
    <property type="entry name" value="P-loop containing nucleotide triphosphate hydrolases"/>
    <property type="match status" value="1"/>
</dbReference>
<organism evidence="7 8">
    <name type="scientific">Rhodococcoides kyotonense</name>
    <dbReference type="NCBI Taxonomy" id="398843"/>
    <lineage>
        <taxon>Bacteria</taxon>
        <taxon>Bacillati</taxon>
        <taxon>Actinomycetota</taxon>
        <taxon>Actinomycetes</taxon>
        <taxon>Mycobacteriales</taxon>
        <taxon>Nocardiaceae</taxon>
        <taxon>Rhodococcoides</taxon>
    </lineage>
</organism>
<dbReference type="CDD" id="cd03257">
    <property type="entry name" value="ABC_NikE_OppD_transporters"/>
    <property type="match status" value="1"/>
</dbReference>
<dbReference type="InterPro" id="IPR013563">
    <property type="entry name" value="Oligopep_ABC_C"/>
</dbReference>
<dbReference type="PANTHER" id="PTHR43776">
    <property type="entry name" value="TRANSPORT ATP-BINDING PROTEIN"/>
    <property type="match status" value="1"/>
</dbReference>
<gene>
    <name evidence="7" type="ORF">SAMN05421642_12712</name>
</gene>
<evidence type="ECO:0000256" key="2">
    <source>
        <dbReference type="ARBA" id="ARBA00022448"/>
    </source>
</evidence>
<dbReference type="InterPro" id="IPR027417">
    <property type="entry name" value="P-loop_NTPase"/>
</dbReference>
<dbReference type="Pfam" id="PF08352">
    <property type="entry name" value="oligo_HPY"/>
    <property type="match status" value="1"/>
</dbReference>
<dbReference type="GO" id="GO:0015833">
    <property type="term" value="P:peptide transport"/>
    <property type="evidence" value="ECO:0007669"/>
    <property type="project" value="InterPro"/>
</dbReference>
<dbReference type="GO" id="GO:0016887">
    <property type="term" value="F:ATP hydrolysis activity"/>
    <property type="evidence" value="ECO:0007669"/>
    <property type="project" value="InterPro"/>
</dbReference>
<keyword evidence="8" id="KW-1185">Reference proteome</keyword>
<dbReference type="PROSITE" id="PS00211">
    <property type="entry name" value="ABC_TRANSPORTER_1"/>
    <property type="match status" value="1"/>
</dbReference>
<dbReference type="SUPFAM" id="SSF52540">
    <property type="entry name" value="P-loop containing nucleoside triphosphate hydrolases"/>
    <property type="match status" value="1"/>
</dbReference>
<dbReference type="Proteomes" id="UP000198327">
    <property type="component" value="Unassembled WGS sequence"/>
</dbReference>
<feature type="region of interest" description="Disordered" evidence="5">
    <location>
        <begin position="315"/>
        <end position="335"/>
    </location>
</feature>
<dbReference type="PROSITE" id="PS50893">
    <property type="entry name" value="ABC_TRANSPORTER_2"/>
    <property type="match status" value="1"/>
</dbReference>
<accession>A0A239N263</accession>
<dbReference type="InterPro" id="IPR050319">
    <property type="entry name" value="ABC_transp_ATP-bind"/>
</dbReference>
<evidence type="ECO:0000256" key="5">
    <source>
        <dbReference type="SAM" id="MobiDB-lite"/>
    </source>
</evidence>
<dbReference type="InterPro" id="IPR003593">
    <property type="entry name" value="AAA+_ATPase"/>
</dbReference>
<dbReference type="InterPro" id="IPR003439">
    <property type="entry name" value="ABC_transporter-like_ATP-bd"/>
</dbReference>
<protein>
    <submittedName>
        <fullName evidence="7">Peptide/nickel transport system ATP-binding protein/oligopeptide transport system ATP-binding protein</fullName>
    </submittedName>
</protein>
<keyword evidence="4 7" id="KW-0067">ATP-binding</keyword>
<sequence length="335" mass="36507">MSVATPARNAILQIQDVSKTYRVKATKTSRSTEVRAVNDVCLAVRPGAALGIVGESGCGKSTLARLLAGLESPTGGSGTLADRDVFSTRREQRLARAREIQMVFQDPYTSLDPRMTIFELISEPWAIHRGYLDKAKWRDRVRDLLEVVGLDPALAASTVRSLSGGQRQRIGLARALALEPNILILDEPVSALDVSVQAQVIELLRTIQSTTGMAMIFIAHDLAVVRSLTSEIGVMYLGRIVETGPTEDVYGNPQHPYTQALLSAAPSFNQPSARKRLVLEGEVPSPRNIPVGCPFRTRCWKAHDICTAERPELSSHGGHPVACHFPGDTQSPKQR</sequence>
<evidence type="ECO:0000259" key="6">
    <source>
        <dbReference type="PROSITE" id="PS50893"/>
    </source>
</evidence>
<evidence type="ECO:0000256" key="3">
    <source>
        <dbReference type="ARBA" id="ARBA00022741"/>
    </source>
</evidence>
<dbReference type="OrthoDB" id="8036461at2"/>